<feature type="transmembrane region" description="Helical" evidence="1">
    <location>
        <begin position="30"/>
        <end position="48"/>
    </location>
</feature>
<sequence length="142" mass="15513">MFDTLWSQIGAVFVVAICLFAFWKGDEPERLAAGAYVLGWFASLLAQGDGKVFQVQWGVFAIDVVMLVVLAALVWKSRRVWPVWAAACQLLVVTSHVLSIVDVRPSSAAFLTVVNLAGYGVLIALAVGTFWAWQERRAAGLE</sequence>
<protein>
    <submittedName>
        <fullName evidence="2">Uncharacterized protein</fullName>
    </submittedName>
</protein>
<dbReference type="EMBL" id="CP062222">
    <property type="protein sequence ID" value="QTC91665.1"/>
    <property type="molecule type" value="Genomic_DNA"/>
</dbReference>
<accession>A0A975C4D4</accession>
<keyword evidence="1" id="KW-0472">Membrane</keyword>
<name>A0A975C4D4_9CAUL</name>
<evidence type="ECO:0000313" key="2">
    <source>
        <dbReference type="EMBL" id="QTC91665.1"/>
    </source>
</evidence>
<organism evidence="2 3">
    <name type="scientific">Brevundimonas goettingensis</name>
    <dbReference type="NCBI Taxonomy" id="2774190"/>
    <lineage>
        <taxon>Bacteria</taxon>
        <taxon>Pseudomonadati</taxon>
        <taxon>Pseudomonadota</taxon>
        <taxon>Alphaproteobacteria</taxon>
        <taxon>Caulobacterales</taxon>
        <taxon>Caulobacteraceae</taxon>
        <taxon>Brevundimonas</taxon>
    </lineage>
</organism>
<gene>
    <name evidence="2" type="ORF">IFJ75_01630</name>
</gene>
<dbReference type="RefSeq" id="WP_207870843.1">
    <property type="nucleotide sequence ID" value="NZ_CP062222.1"/>
</dbReference>
<dbReference type="AlphaFoldDB" id="A0A975C4D4"/>
<keyword evidence="1" id="KW-0812">Transmembrane</keyword>
<proteinExistence type="predicted"/>
<reference evidence="2" key="1">
    <citation type="submission" date="2020-09" db="EMBL/GenBank/DDBJ databases">
        <title>Brevundimonas sp. LVF2 isolated from a puddle in Goettingen, Germany.</title>
        <authorList>
            <person name="Friedrich I."/>
            <person name="Klassen A."/>
            <person name="Hannes N."/>
            <person name="Schneider D."/>
            <person name="Hertel R."/>
            <person name="Daniel R."/>
        </authorList>
    </citation>
    <scope>NUCLEOTIDE SEQUENCE</scope>
    <source>
        <strain evidence="2">LVF2</strain>
    </source>
</reference>
<evidence type="ECO:0000313" key="3">
    <source>
        <dbReference type="Proteomes" id="UP000663918"/>
    </source>
</evidence>
<feature type="transmembrane region" description="Helical" evidence="1">
    <location>
        <begin position="107"/>
        <end position="133"/>
    </location>
</feature>
<evidence type="ECO:0000256" key="1">
    <source>
        <dbReference type="SAM" id="Phobius"/>
    </source>
</evidence>
<keyword evidence="1" id="KW-1133">Transmembrane helix</keyword>
<feature type="transmembrane region" description="Helical" evidence="1">
    <location>
        <begin position="81"/>
        <end position="101"/>
    </location>
</feature>
<keyword evidence="3" id="KW-1185">Reference proteome</keyword>
<dbReference type="KEGG" id="bgoe:IFJ75_01630"/>
<feature type="transmembrane region" description="Helical" evidence="1">
    <location>
        <begin position="6"/>
        <end position="23"/>
    </location>
</feature>
<dbReference type="Proteomes" id="UP000663918">
    <property type="component" value="Chromosome"/>
</dbReference>
<feature type="transmembrane region" description="Helical" evidence="1">
    <location>
        <begin position="54"/>
        <end position="74"/>
    </location>
</feature>